<evidence type="ECO:0000313" key="2">
    <source>
        <dbReference type="Proteomes" id="UP000280296"/>
    </source>
</evidence>
<reference evidence="1 2" key="1">
    <citation type="submission" date="2018-12" db="EMBL/GenBank/DDBJ databases">
        <authorList>
            <person name="Toschakov S.V."/>
        </authorList>
    </citation>
    <scope>NUCLEOTIDE SEQUENCE [LARGE SCALE GENOMIC DNA]</scope>
    <source>
        <strain evidence="1 2">GM2012</strain>
    </source>
</reference>
<dbReference type="GO" id="GO:0003995">
    <property type="term" value="F:acyl-CoA dehydrogenase activity"/>
    <property type="evidence" value="ECO:0007669"/>
    <property type="project" value="TreeGrafter"/>
</dbReference>
<dbReference type="EMBL" id="RYZH01000023">
    <property type="protein sequence ID" value="RUL87337.1"/>
    <property type="molecule type" value="Genomic_DNA"/>
</dbReference>
<comment type="caution">
    <text evidence="1">The sequence shown here is derived from an EMBL/GenBank/DDBJ whole genome shotgun (WGS) entry which is preliminary data.</text>
</comment>
<dbReference type="AlphaFoldDB" id="A0A432MJF6"/>
<dbReference type="Gene3D" id="1.10.540.10">
    <property type="entry name" value="Acyl-CoA dehydrogenase/oxidase, N-terminal domain"/>
    <property type="match status" value="1"/>
</dbReference>
<accession>A0A432MJF6</accession>
<proteinExistence type="predicted"/>
<dbReference type="InterPro" id="IPR009100">
    <property type="entry name" value="AcylCoA_DH/oxidase_NM_dom_sf"/>
</dbReference>
<dbReference type="GO" id="GO:0050660">
    <property type="term" value="F:flavin adenine dinucleotide binding"/>
    <property type="evidence" value="ECO:0007669"/>
    <property type="project" value="InterPro"/>
</dbReference>
<keyword evidence="2" id="KW-1185">Reference proteome</keyword>
<dbReference type="InterPro" id="IPR046373">
    <property type="entry name" value="Acyl-CoA_Oxase/DH_mid-dom_sf"/>
</dbReference>
<sequence length="359" mass="37227">MALLDDPESAGLVCRLAALDGPADELGAWPDALWSALAEAGVHRWPVPAAFGGEGLDRPTLVRRETALAEGSLTAAFIFSQFSAATRWLVAAANLGHEAAAGWLREVAAGRAFPTIGTSQLTTSRRRGARALAAEPEGDGGYRLRGAMPWVTAAARADVFVTGAVLEDGGQLLLALPADRPGLSVGPPLPLAALQASCTAEVSCDGVLVSSGEILFGPDPDVMAQAGDGGGAGSLETSALAVGQARAALRALRDLAPHRDDLDEPVEALEASWLELASALLAAAEGRPDAPTAAQLRSRANPFVIRATHAYLTARKGTGFLRTEPAQRWARQAMFFLVWSCPGPVARAALLDFAGICPF</sequence>
<reference evidence="1 2" key="2">
    <citation type="submission" date="2019-01" db="EMBL/GenBank/DDBJ databases">
        <title>Tautonia sociabilis, a novel thermotolerant planctomycete of Isosphaeraceae family, isolated from a 4000 m deep subterranean habitat.</title>
        <authorList>
            <person name="Kovaleva O.L."/>
            <person name="Elcheninov A.G."/>
            <person name="Van Heerden E."/>
            <person name="Toshchakov S.V."/>
            <person name="Novikov A."/>
            <person name="Bonch-Osmolovskaya E.A."/>
            <person name="Kublanov I.V."/>
        </authorList>
    </citation>
    <scope>NUCLEOTIDE SEQUENCE [LARGE SCALE GENOMIC DNA]</scope>
    <source>
        <strain evidence="1 2">GM2012</strain>
    </source>
</reference>
<organism evidence="1 2">
    <name type="scientific">Tautonia sociabilis</name>
    <dbReference type="NCBI Taxonomy" id="2080755"/>
    <lineage>
        <taxon>Bacteria</taxon>
        <taxon>Pseudomonadati</taxon>
        <taxon>Planctomycetota</taxon>
        <taxon>Planctomycetia</taxon>
        <taxon>Isosphaerales</taxon>
        <taxon>Isosphaeraceae</taxon>
        <taxon>Tautonia</taxon>
    </lineage>
</organism>
<protein>
    <submittedName>
        <fullName evidence="1">Acyl-CoA dehydrogenase</fullName>
    </submittedName>
</protein>
<gene>
    <name evidence="1" type="ORF">TsocGM_13190</name>
</gene>
<dbReference type="Gene3D" id="2.40.110.10">
    <property type="entry name" value="Butyryl-CoA Dehydrogenase, subunit A, domain 2"/>
    <property type="match status" value="1"/>
</dbReference>
<dbReference type="Proteomes" id="UP000280296">
    <property type="component" value="Unassembled WGS sequence"/>
</dbReference>
<dbReference type="PANTHER" id="PTHR43884:SF12">
    <property type="entry name" value="ISOVALERYL-COA DEHYDROGENASE, MITOCHONDRIAL-RELATED"/>
    <property type="match status" value="1"/>
</dbReference>
<dbReference type="InterPro" id="IPR037069">
    <property type="entry name" value="AcylCoA_DH/ox_N_sf"/>
</dbReference>
<evidence type="ECO:0000313" key="1">
    <source>
        <dbReference type="EMBL" id="RUL87337.1"/>
    </source>
</evidence>
<dbReference type="OrthoDB" id="248779at2"/>
<dbReference type="PANTHER" id="PTHR43884">
    <property type="entry name" value="ACYL-COA DEHYDROGENASE"/>
    <property type="match status" value="1"/>
</dbReference>
<dbReference type="SUPFAM" id="SSF56645">
    <property type="entry name" value="Acyl-CoA dehydrogenase NM domain-like"/>
    <property type="match status" value="1"/>
</dbReference>
<name>A0A432MJF6_9BACT</name>